<name>A0A0F4VL66_9HYPH</name>
<accession>A0A0F4VL66</accession>
<sequence>MNAIIVLACKRQKIVLTKIIKSVTIQAIIPNPSIIAS</sequence>
<gene>
    <name evidence="1" type="ORF">DJ66_0943</name>
</gene>
<dbReference type="Proteomes" id="UP000033731">
    <property type="component" value="Unassembled WGS sequence"/>
</dbReference>
<keyword evidence="2" id="KW-1185">Reference proteome</keyword>
<comment type="caution">
    <text evidence="1">The sequence shown here is derived from an EMBL/GenBank/DDBJ whole genome shotgun (WGS) entry which is preliminary data.</text>
</comment>
<proteinExistence type="predicted"/>
<reference evidence="1 2" key="1">
    <citation type="journal article" date="2015" name="Phytopathology">
        <title>Genomes of Candidatus Liberibacter solanacearum haplotype A from New Zealand and the USA suggest significant genome plasticity in the species.</title>
        <authorList>
            <person name="Thompson S.M."/>
            <person name="Johnson C.P."/>
            <person name="Lu A.Y."/>
            <person name="Frampton R.A."/>
            <person name="Sullivan K.L."/>
            <person name="Fiers M.W."/>
            <person name="Crowhurst R.N."/>
            <person name="Pitman A.R."/>
            <person name="Scott I."/>
            <person name="Gudmestad N.C."/>
            <person name="Smith G.R."/>
        </authorList>
    </citation>
    <scope>NUCLEOTIDE SEQUENCE [LARGE SCALE GENOMIC DNA]</scope>
    <source>
        <strain evidence="1 2">LsoNZ1</strain>
    </source>
</reference>
<evidence type="ECO:0000313" key="1">
    <source>
        <dbReference type="EMBL" id="KJZ82201.1"/>
    </source>
</evidence>
<evidence type="ECO:0000313" key="2">
    <source>
        <dbReference type="Proteomes" id="UP000033731"/>
    </source>
</evidence>
<dbReference type="PATRIC" id="fig|556287.9.peg.965"/>
<dbReference type="EMBL" id="JMTK01000002">
    <property type="protein sequence ID" value="KJZ82201.1"/>
    <property type="molecule type" value="Genomic_DNA"/>
</dbReference>
<organism evidence="1 2">
    <name type="scientific">Candidatus Liberibacter solanacearum</name>
    <dbReference type="NCBI Taxonomy" id="556287"/>
    <lineage>
        <taxon>Bacteria</taxon>
        <taxon>Pseudomonadati</taxon>
        <taxon>Pseudomonadota</taxon>
        <taxon>Alphaproteobacteria</taxon>
        <taxon>Hyphomicrobiales</taxon>
        <taxon>Rhizobiaceae</taxon>
        <taxon>Liberibacter</taxon>
    </lineage>
</organism>
<dbReference type="AlphaFoldDB" id="A0A0F4VL66"/>
<protein>
    <submittedName>
        <fullName evidence="1">Uncharacterized protein</fullName>
    </submittedName>
</protein>